<sequence>MASASDEAMSLVAVQLLNTHDQARRCRIFCRRL</sequence>
<proteinExistence type="predicted"/>
<evidence type="ECO:0000313" key="1">
    <source>
        <dbReference type="EMBL" id="MBX48644.1"/>
    </source>
</evidence>
<dbReference type="EMBL" id="GGEC01068160">
    <property type="protein sequence ID" value="MBX48644.1"/>
    <property type="molecule type" value="Transcribed_RNA"/>
</dbReference>
<accession>A0A2P2P1M5</accession>
<organism evidence="1">
    <name type="scientific">Rhizophora mucronata</name>
    <name type="common">Asiatic mangrove</name>
    <dbReference type="NCBI Taxonomy" id="61149"/>
    <lineage>
        <taxon>Eukaryota</taxon>
        <taxon>Viridiplantae</taxon>
        <taxon>Streptophyta</taxon>
        <taxon>Embryophyta</taxon>
        <taxon>Tracheophyta</taxon>
        <taxon>Spermatophyta</taxon>
        <taxon>Magnoliopsida</taxon>
        <taxon>eudicotyledons</taxon>
        <taxon>Gunneridae</taxon>
        <taxon>Pentapetalae</taxon>
        <taxon>rosids</taxon>
        <taxon>fabids</taxon>
        <taxon>Malpighiales</taxon>
        <taxon>Rhizophoraceae</taxon>
        <taxon>Rhizophora</taxon>
    </lineage>
</organism>
<protein>
    <submittedName>
        <fullName evidence="1">Uncharacterized protein</fullName>
    </submittedName>
</protein>
<reference evidence="1" key="1">
    <citation type="submission" date="2018-02" db="EMBL/GenBank/DDBJ databases">
        <title>Rhizophora mucronata_Transcriptome.</title>
        <authorList>
            <person name="Meera S.P."/>
            <person name="Sreeshan A."/>
            <person name="Augustine A."/>
        </authorList>
    </citation>
    <scope>NUCLEOTIDE SEQUENCE</scope>
    <source>
        <tissue evidence="1">Leaf</tissue>
    </source>
</reference>
<dbReference type="AlphaFoldDB" id="A0A2P2P1M5"/>
<name>A0A2P2P1M5_RHIMU</name>